<proteinExistence type="predicted"/>
<protein>
    <submittedName>
        <fullName evidence="2">Uncharacterized protein</fullName>
    </submittedName>
</protein>
<reference evidence="2" key="1">
    <citation type="journal article" date="2019" name="bioRxiv">
        <title>The Genome of the Zebra Mussel, Dreissena polymorpha: A Resource for Invasive Species Research.</title>
        <authorList>
            <person name="McCartney M.A."/>
            <person name="Auch B."/>
            <person name="Kono T."/>
            <person name="Mallez S."/>
            <person name="Zhang Y."/>
            <person name="Obille A."/>
            <person name="Becker A."/>
            <person name="Abrahante J.E."/>
            <person name="Garbe J."/>
            <person name="Badalamenti J.P."/>
            <person name="Herman A."/>
            <person name="Mangelson H."/>
            <person name="Liachko I."/>
            <person name="Sullivan S."/>
            <person name="Sone E.D."/>
            <person name="Koren S."/>
            <person name="Silverstein K.A.T."/>
            <person name="Beckman K.B."/>
            <person name="Gohl D.M."/>
        </authorList>
    </citation>
    <scope>NUCLEOTIDE SEQUENCE</scope>
    <source>
        <strain evidence="2">Duluth1</strain>
        <tissue evidence="2">Whole animal</tissue>
    </source>
</reference>
<keyword evidence="3" id="KW-1185">Reference proteome</keyword>
<name>A0A9D3YTU9_DREPO</name>
<feature type="region of interest" description="Disordered" evidence="1">
    <location>
        <begin position="65"/>
        <end position="87"/>
    </location>
</feature>
<dbReference type="AlphaFoldDB" id="A0A9D3YTU9"/>
<dbReference type="Proteomes" id="UP000828390">
    <property type="component" value="Unassembled WGS sequence"/>
</dbReference>
<gene>
    <name evidence="2" type="ORF">DPMN_079482</name>
</gene>
<accession>A0A9D3YTU9</accession>
<evidence type="ECO:0000313" key="3">
    <source>
        <dbReference type="Proteomes" id="UP000828390"/>
    </source>
</evidence>
<reference evidence="2" key="2">
    <citation type="submission" date="2020-11" db="EMBL/GenBank/DDBJ databases">
        <authorList>
            <person name="McCartney M.A."/>
            <person name="Auch B."/>
            <person name="Kono T."/>
            <person name="Mallez S."/>
            <person name="Becker A."/>
            <person name="Gohl D.M."/>
            <person name="Silverstein K.A.T."/>
            <person name="Koren S."/>
            <person name="Bechman K.B."/>
            <person name="Herman A."/>
            <person name="Abrahante J.E."/>
            <person name="Garbe J."/>
        </authorList>
    </citation>
    <scope>NUCLEOTIDE SEQUENCE</scope>
    <source>
        <strain evidence="2">Duluth1</strain>
        <tissue evidence="2">Whole animal</tissue>
    </source>
</reference>
<dbReference type="EMBL" id="JAIWYP010000015">
    <property type="protein sequence ID" value="KAH3704426.1"/>
    <property type="molecule type" value="Genomic_DNA"/>
</dbReference>
<evidence type="ECO:0000313" key="2">
    <source>
        <dbReference type="EMBL" id="KAH3704426.1"/>
    </source>
</evidence>
<sequence length="87" mass="9940">MDGFTFGWVKLHLAVSLLLFQFCLVSSFRVSQSLAVLFFRYSRLSSAKRRVVEATLPGMSFMYSRKSRRQRTEPWGTPDVTGADDVV</sequence>
<comment type="caution">
    <text evidence="2">The sequence shown here is derived from an EMBL/GenBank/DDBJ whole genome shotgun (WGS) entry which is preliminary data.</text>
</comment>
<organism evidence="2 3">
    <name type="scientific">Dreissena polymorpha</name>
    <name type="common">Zebra mussel</name>
    <name type="synonym">Mytilus polymorpha</name>
    <dbReference type="NCBI Taxonomy" id="45954"/>
    <lineage>
        <taxon>Eukaryota</taxon>
        <taxon>Metazoa</taxon>
        <taxon>Spiralia</taxon>
        <taxon>Lophotrochozoa</taxon>
        <taxon>Mollusca</taxon>
        <taxon>Bivalvia</taxon>
        <taxon>Autobranchia</taxon>
        <taxon>Heteroconchia</taxon>
        <taxon>Euheterodonta</taxon>
        <taxon>Imparidentia</taxon>
        <taxon>Neoheterodontei</taxon>
        <taxon>Myida</taxon>
        <taxon>Dreissenoidea</taxon>
        <taxon>Dreissenidae</taxon>
        <taxon>Dreissena</taxon>
    </lineage>
</organism>
<evidence type="ECO:0000256" key="1">
    <source>
        <dbReference type="SAM" id="MobiDB-lite"/>
    </source>
</evidence>